<gene>
    <name evidence="1" type="ORF">A9F13_01g09306</name>
</gene>
<dbReference type="OMA" id="YKLQSWE"/>
<protein>
    <submittedName>
        <fullName evidence="1">Calcium-transporting ATPase</fullName>
    </submittedName>
</protein>
<organism evidence="1 2">
    <name type="scientific">Clavispora lusitaniae</name>
    <name type="common">Candida lusitaniae</name>
    <dbReference type="NCBI Taxonomy" id="36911"/>
    <lineage>
        <taxon>Eukaryota</taxon>
        <taxon>Fungi</taxon>
        <taxon>Dikarya</taxon>
        <taxon>Ascomycota</taxon>
        <taxon>Saccharomycotina</taxon>
        <taxon>Pichiomycetes</taxon>
        <taxon>Metschnikowiaceae</taxon>
        <taxon>Clavispora</taxon>
    </lineage>
</organism>
<dbReference type="EMBL" id="LYUB02000001">
    <property type="protein sequence ID" value="OVF11416.1"/>
    <property type="molecule type" value="Genomic_DNA"/>
</dbReference>
<sequence>MNRLVFTRRIFGNFPRTFATRHANEFPFDKLVNIKKPFFNWKACGVFFLGGSYLAYSEILFQKYSEYTQVDDDSELLSIQLDYKLKTLPIYQQLAHGKKSGDWIKLNSWENLDRNVLEGAEGKLVKGQAEYLSPDFTNHTLAHPGGILVKPVIFHNHITNETVTIVHMGYKLCGYPFIVHGGIIATLLNECFKRCASLSASTQSSLKDDYMIDSLGISYKSPSFANQFFVVKTRVESRNSNDSLVLKSVIENENGKVVVEGNSVVKETGRATKLACESQASKWALF</sequence>
<dbReference type="SUPFAM" id="SSF54637">
    <property type="entry name" value="Thioesterase/thiol ester dehydrase-isomerase"/>
    <property type="match status" value="1"/>
</dbReference>
<evidence type="ECO:0000313" key="2">
    <source>
        <dbReference type="Proteomes" id="UP000195602"/>
    </source>
</evidence>
<dbReference type="CDD" id="cd03440">
    <property type="entry name" value="hot_dog"/>
    <property type="match status" value="1"/>
</dbReference>
<proteinExistence type="predicted"/>
<accession>A0AA91T4J6</accession>
<name>A0AA91T4J6_CLALS</name>
<dbReference type="InterPro" id="IPR029069">
    <property type="entry name" value="HotDog_dom_sf"/>
</dbReference>
<dbReference type="InterPro" id="IPR052061">
    <property type="entry name" value="PTE-AB_protein"/>
</dbReference>
<evidence type="ECO:0000313" key="1">
    <source>
        <dbReference type="EMBL" id="OVF11416.1"/>
    </source>
</evidence>
<dbReference type="AlphaFoldDB" id="A0AA91T4J6"/>
<dbReference type="PANTHER" id="PTHR47260:SF1">
    <property type="entry name" value="UPF0644 PROTEIN PB2B4.06"/>
    <property type="match status" value="1"/>
</dbReference>
<dbReference type="Proteomes" id="UP000195602">
    <property type="component" value="Unassembled WGS sequence"/>
</dbReference>
<dbReference type="PANTHER" id="PTHR47260">
    <property type="entry name" value="UPF0644 PROTEIN PB2B4.06"/>
    <property type="match status" value="1"/>
</dbReference>
<dbReference type="KEGG" id="clus:A9F13_01g09306"/>
<comment type="caution">
    <text evidence="1">The sequence shown here is derived from an EMBL/GenBank/DDBJ whole genome shotgun (WGS) entry which is preliminary data.</text>
</comment>
<dbReference type="Gene3D" id="3.10.129.10">
    <property type="entry name" value="Hotdog Thioesterase"/>
    <property type="match status" value="1"/>
</dbReference>
<reference evidence="1 2" key="1">
    <citation type="submission" date="2017-04" db="EMBL/GenBank/DDBJ databases">
        <title>Draft genome of the yeast Clavispora lusitaniae type strain CBS 6936.</title>
        <authorList>
            <person name="Durrens P."/>
            <person name="Klopp C."/>
            <person name="Biteau N."/>
            <person name="Fitton-Ouhabi V."/>
            <person name="Dementhon K."/>
            <person name="Accoceberry I."/>
            <person name="Sherman D.J."/>
            <person name="Noel T."/>
        </authorList>
    </citation>
    <scope>NUCLEOTIDE SEQUENCE [LARGE SCALE GENOMIC DNA]</scope>
    <source>
        <strain evidence="1 2">CBS 6936</strain>
    </source>
</reference>